<dbReference type="PANTHER" id="PTHR37937">
    <property type="entry name" value="CONJUGATIVE TRANSFER: DNA TRANSPORT"/>
    <property type="match status" value="1"/>
</dbReference>
<gene>
    <name evidence="8" type="ORF">SAMN05444392_101523</name>
</gene>
<dbReference type="PANTHER" id="PTHR37937:SF1">
    <property type="entry name" value="CONJUGATIVE TRANSFER: DNA TRANSPORT"/>
    <property type="match status" value="1"/>
</dbReference>
<dbReference type="Pfam" id="PF02534">
    <property type="entry name" value="T4SS-DNA_transf"/>
    <property type="match status" value="1"/>
</dbReference>
<dbReference type="GO" id="GO:0005886">
    <property type="term" value="C:plasma membrane"/>
    <property type="evidence" value="ECO:0007669"/>
    <property type="project" value="UniProtKB-SubCell"/>
</dbReference>
<name>A0A1M4TLG7_9BACL</name>
<feature type="transmembrane region" description="Helical" evidence="7">
    <location>
        <begin position="37"/>
        <end position="58"/>
    </location>
</feature>
<keyword evidence="9" id="KW-1185">Reference proteome</keyword>
<organism evidence="8 9">
    <name type="scientific">Seinonella peptonophila</name>
    <dbReference type="NCBI Taxonomy" id="112248"/>
    <lineage>
        <taxon>Bacteria</taxon>
        <taxon>Bacillati</taxon>
        <taxon>Bacillota</taxon>
        <taxon>Bacilli</taxon>
        <taxon>Bacillales</taxon>
        <taxon>Thermoactinomycetaceae</taxon>
        <taxon>Seinonella</taxon>
    </lineage>
</organism>
<dbReference type="InterPro" id="IPR051539">
    <property type="entry name" value="T4SS-coupling_protein"/>
</dbReference>
<dbReference type="RefSeq" id="WP_073151489.1">
    <property type="nucleotide sequence ID" value="NZ_FQVL01000001.1"/>
</dbReference>
<dbReference type="STRING" id="112248.SAMN05444392_101523"/>
<evidence type="ECO:0000256" key="5">
    <source>
        <dbReference type="ARBA" id="ARBA00022989"/>
    </source>
</evidence>
<sequence length="525" mass="58762">MSSPGKGDGEVIRFIVTIPAKLNQSLAKILLDMFPNYFSYIIHFLINAVLLFLIGYYFELAPMTLVGLCLIGSIILTGSGYILHYRQDKGTFGKSRFSQLNEMKKSGLVGNKGIVLGKMKNNLIEKPPTIDGHILIVGGSGMGKSKSVAIPTLMRWEGAVICVDIKGELSEKTAHLRPGKSYTFNPTLDNCAQYNPIQFIKDSQGAQEMARVLMPEPKSAGDPFWNRTAQGIFSAALLEAYYRGQTLREVAQRLMTTPDAELIKELTESFYPNVNVLAGVGNLPEKTLGGVLGELRSHLVMLATDPGIERSTSRCDWTPETLEEGATIYLSVPEHLLNQYKQIWTIIFSQVINHLSQREEGQYPPVLVLMDEFAQLGQIPQFNNSLATLRSRNVHMMIFIQSMSQLDAIYEQNGRKIINDNCRYKLILGATDVDTQKYFSELSGNQTVYSVSDGHKRDLASKRYSETGVPLLRPEEFAKLKSPILFSFRNFPAEVDQVWFDTDPVLLDLMKKEGNHQGKNAEFLI</sequence>
<keyword evidence="3" id="KW-1003">Cell membrane</keyword>
<protein>
    <submittedName>
        <fullName evidence="8">Type IV secretion system protein VirD4</fullName>
    </submittedName>
</protein>
<evidence type="ECO:0000256" key="4">
    <source>
        <dbReference type="ARBA" id="ARBA00022692"/>
    </source>
</evidence>
<evidence type="ECO:0000313" key="8">
    <source>
        <dbReference type="EMBL" id="SHE45278.1"/>
    </source>
</evidence>
<dbReference type="InterPro" id="IPR003688">
    <property type="entry name" value="TraG/VirD4"/>
</dbReference>
<evidence type="ECO:0000256" key="3">
    <source>
        <dbReference type="ARBA" id="ARBA00022475"/>
    </source>
</evidence>
<dbReference type="Gene3D" id="1.10.8.80">
    <property type="entry name" value="Magnesium chelatase subunit I, C-Terminal domain"/>
    <property type="match status" value="1"/>
</dbReference>
<dbReference type="EMBL" id="FQVL01000001">
    <property type="protein sequence ID" value="SHE45278.1"/>
    <property type="molecule type" value="Genomic_DNA"/>
</dbReference>
<dbReference type="SUPFAM" id="SSF52540">
    <property type="entry name" value="P-loop containing nucleoside triphosphate hydrolases"/>
    <property type="match status" value="1"/>
</dbReference>
<reference evidence="8 9" key="1">
    <citation type="submission" date="2016-11" db="EMBL/GenBank/DDBJ databases">
        <authorList>
            <person name="Jaros S."/>
            <person name="Januszkiewicz K."/>
            <person name="Wedrychowicz H."/>
        </authorList>
    </citation>
    <scope>NUCLEOTIDE SEQUENCE [LARGE SCALE GENOMIC DNA]</scope>
    <source>
        <strain evidence="8 9">DSM 44666</strain>
    </source>
</reference>
<evidence type="ECO:0000256" key="7">
    <source>
        <dbReference type="SAM" id="Phobius"/>
    </source>
</evidence>
<feature type="transmembrane region" description="Helical" evidence="7">
    <location>
        <begin position="64"/>
        <end position="84"/>
    </location>
</feature>
<accession>A0A1M4TLG7</accession>
<comment type="subcellular location">
    <subcellularLocation>
        <location evidence="1">Cell membrane</location>
        <topology evidence="1">Multi-pass membrane protein</topology>
    </subcellularLocation>
</comment>
<dbReference type="Proteomes" id="UP000184476">
    <property type="component" value="Unassembled WGS sequence"/>
</dbReference>
<dbReference type="AlphaFoldDB" id="A0A1M4TLG7"/>
<dbReference type="Gene3D" id="3.40.50.300">
    <property type="entry name" value="P-loop containing nucleotide triphosphate hydrolases"/>
    <property type="match status" value="1"/>
</dbReference>
<proteinExistence type="inferred from homology"/>
<evidence type="ECO:0000256" key="2">
    <source>
        <dbReference type="ARBA" id="ARBA00008806"/>
    </source>
</evidence>
<dbReference type="InterPro" id="IPR027417">
    <property type="entry name" value="P-loop_NTPase"/>
</dbReference>
<keyword evidence="6 7" id="KW-0472">Membrane</keyword>
<dbReference type="OrthoDB" id="9766496at2"/>
<evidence type="ECO:0000313" key="9">
    <source>
        <dbReference type="Proteomes" id="UP000184476"/>
    </source>
</evidence>
<evidence type="ECO:0000256" key="6">
    <source>
        <dbReference type="ARBA" id="ARBA00023136"/>
    </source>
</evidence>
<comment type="similarity">
    <text evidence="2">Belongs to the VirD4/TraG family.</text>
</comment>
<keyword evidence="5 7" id="KW-1133">Transmembrane helix</keyword>
<evidence type="ECO:0000256" key="1">
    <source>
        <dbReference type="ARBA" id="ARBA00004651"/>
    </source>
</evidence>
<dbReference type="CDD" id="cd01127">
    <property type="entry name" value="TrwB_TraG_TraD_VirD4"/>
    <property type="match status" value="1"/>
</dbReference>
<keyword evidence="4 7" id="KW-0812">Transmembrane</keyword>